<sequence length="203" mass="22428">MIGAGEAREDPNIVTGKFLVNNCYTAILFDTGVDKSFVSTEVSSLLGITPITLDYLYIVELADGKIIETEQLISGFLLTLADHPFTIDLLPVTLGSFDILVGMDWLSKNRDKIVCHENIVRIPLPNGETLAIQGEKSEVFPEDLPGLPPQRQFGFRIDLAAGAAPIIRSPYRLEPSEMQELKRRNCTSSYRSETSGLVRLLDS</sequence>
<reference evidence="1 2" key="2">
    <citation type="journal article" date="2022" name="Mol. Ecol. Resour.">
        <title>The genomes of chicory, endive, great burdock and yacon provide insights into Asteraceae paleo-polyploidization history and plant inulin production.</title>
        <authorList>
            <person name="Fan W."/>
            <person name="Wang S."/>
            <person name="Wang H."/>
            <person name="Wang A."/>
            <person name="Jiang F."/>
            <person name="Liu H."/>
            <person name="Zhao H."/>
            <person name="Xu D."/>
            <person name="Zhang Y."/>
        </authorList>
    </citation>
    <scope>NUCLEOTIDE SEQUENCE [LARGE SCALE GENOMIC DNA]</scope>
    <source>
        <strain evidence="2">cv. Yunnan</strain>
        <tissue evidence="1">Leaves</tissue>
    </source>
</reference>
<evidence type="ECO:0000313" key="1">
    <source>
        <dbReference type="EMBL" id="KAI3819670.1"/>
    </source>
</evidence>
<evidence type="ECO:0000313" key="2">
    <source>
        <dbReference type="Proteomes" id="UP001056120"/>
    </source>
</evidence>
<reference evidence="2" key="1">
    <citation type="journal article" date="2022" name="Mol. Ecol. Resour.">
        <title>The genomes of chicory, endive, great burdock and yacon provide insights into Asteraceae palaeo-polyploidization history and plant inulin production.</title>
        <authorList>
            <person name="Fan W."/>
            <person name="Wang S."/>
            <person name="Wang H."/>
            <person name="Wang A."/>
            <person name="Jiang F."/>
            <person name="Liu H."/>
            <person name="Zhao H."/>
            <person name="Xu D."/>
            <person name="Zhang Y."/>
        </authorList>
    </citation>
    <scope>NUCLEOTIDE SEQUENCE [LARGE SCALE GENOMIC DNA]</scope>
    <source>
        <strain evidence="2">cv. Yunnan</strain>
    </source>
</reference>
<dbReference type="EMBL" id="CM042021">
    <property type="protein sequence ID" value="KAI3819670.1"/>
    <property type="molecule type" value="Genomic_DNA"/>
</dbReference>
<organism evidence="1 2">
    <name type="scientific">Smallanthus sonchifolius</name>
    <dbReference type="NCBI Taxonomy" id="185202"/>
    <lineage>
        <taxon>Eukaryota</taxon>
        <taxon>Viridiplantae</taxon>
        <taxon>Streptophyta</taxon>
        <taxon>Embryophyta</taxon>
        <taxon>Tracheophyta</taxon>
        <taxon>Spermatophyta</taxon>
        <taxon>Magnoliopsida</taxon>
        <taxon>eudicotyledons</taxon>
        <taxon>Gunneridae</taxon>
        <taxon>Pentapetalae</taxon>
        <taxon>asterids</taxon>
        <taxon>campanulids</taxon>
        <taxon>Asterales</taxon>
        <taxon>Asteraceae</taxon>
        <taxon>Asteroideae</taxon>
        <taxon>Heliantheae alliance</taxon>
        <taxon>Millerieae</taxon>
        <taxon>Smallanthus</taxon>
    </lineage>
</organism>
<gene>
    <name evidence="1" type="ORF">L1987_13517</name>
</gene>
<name>A0ACB9JIS8_9ASTR</name>
<comment type="caution">
    <text evidence="1">The sequence shown here is derived from an EMBL/GenBank/DDBJ whole genome shotgun (WGS) entry which is preliminary data.</text>
</comment>
<protein>
    <submittedName>
        <fullName evidence="1">Uncharacterized protein</fullName>
    </submittedName>
</protein>
<keyword evidence="2" id="KW-1185">Reference proteome</keyword>
<accession>A0ACB9JIS8</accession>
<dbReference type="Proteomes" id="UP001056120">
    <property type="component" value="Linkage Group LG04"/>
</dbReference>
<proteinExistence type="predicted"/>